<feature type="domain" description="Metallo-beta-lactamase" evidence="5">
    <location>
        <begin position="12"/>
        <end position="209"/>
    </location>
</feature>
<accession>A0A563E3A4</accession>
<dbReference type="PANTHER" id="PTHR46233">
    <property type="entry name" value="HYDROXYACYLGLUTATHIONE HYDROLASE GLOC"/>
    <property type="match status" value="1"/>
</dbReference>
<keyword evidence="4" id="KW-0862">Zinc</keyword>
<reference evidence="6 7" key="2">
    <citation type="submission" date="2019-08" db="EMBL/GenBank/DDBJ databases">
        <title>Jejuicoccus antrihumi gen. nov., sp. nov., a new member of the family Dermacoccaceae isolated from a cave.</title>
        <authorList>
            <person name="Schumann P."/>
            <person name="Kim I.S."/>
        </authorList>
    </citation>
    <scope>NUCLEOTIDE SEQUENCE [LARGE SCALE GENOMIC DNA]</scope>
    <source>
        <strain evidence="6 7">C5-26</strain>
    </source>
</reference>
<dbReference type="EMBL" id="VCQV01000010">
    <property type="protein sequence ID" value="TWP36681.1"/>
    <property type="molecule type" value="Genomic_DNA"/>
</dbReference>
<dbReference type="CDD" id="cd06262">
    <property type="entry name" value="metallo-hydrolase-like_MBL-fold"/>
    <property type="match status" value="1"/>
</dbReference>
<name>A0A563E3A4_9MICO</name>
<dbReference type="InterPro" id="IPR036866">
    <property type="entry name" value="RibonucZ/Hydroxyglut_hydro"/>
</dbReference>
<dbReference type="InterPro" id="IPR001279">
    <property type="entry name" value="Metallo-B-lactamas"/>
</dbReference>
<dbReference type="GO" id="GO:0046872">
    <property type="term" value="F:metal ion binding"/>
    <property type="evidence" value="ECO:0007669"/>
    <property type="project" value="UniProtKB-KW"/>
</dbReference>
<keyword evidence="7" id="KW-1185">Reference proteome</keyword>
<dbReference type="AlphaFoldDB" id="A0A563E3A4"/>
<keyword evidence="2" id="KW-0479">Metal-binding</keyword>
<evidence type="ECO:0000259" key="5">
    <source>
        <dbReference type="SMART" id="SM00849"/>
    </source>
</evidence>
<keyword evidence="3 6" id="KW-0378">Hydrolase</keyword>
<dbReference type="GO" id="GO:0016787">
    <property type="term" value="F:hydrolase activity"/>
    <property type="evidence" value="ECO:0007669"/>
    <property type="project" value="UniProtKB-KW"/>
</dbReference>
<dbReference type="Gene3D" id="3.60.15.10">
    <property type="entry name" value="Ribonuclease Z/Hydroxyacylglutathione hydrolase-like"/>
    <property type="match status" value="1"/>
</dbReference>
<dbReference type="Proteomes" id="UP000320244">
    <property type="component" value="Unassembled WGS sequence"/>
</dbReference>
<evidence type="ECO:0000313" key="7">
    <source>
        <dbReference type="Proteomes" id="UP000320244"/>
    </source>
</evidence>
<organism evidence="6 7">
    <name type="scientific">Leekyejoonella antrihumi</name>
    <dbReference type="NCBI Taxonomy" id="1660198"/>
    <lineage>
        <taxon>Bacteria</taxon>
        <taxon>Bacillati</taxon>
        <taxon>Actinomycetota</taxon>
        <taxon>Actinomycetes</taxon>
        <taxon>Micrococcales</taxon>
        <taxon>Dermacoccaceae</taxon>
        <taxon>Leekyejoonella</taxon>
    </lineage>
</organism>
<evidence type="ECO:0000256" key="2">
    <source>
        <dbReference type="ARBA" id="ARBA00022723"/>
    </source>
</evidence>
<dbReference type="PANTHER" id="PTHR46233:SF3">
    <property type="entry name" value="HYDROXYACYLGLUTATHIONE HYDROLASE GLOC"/>
    <property type="match status" value="1"/>
</dbReference>
<evidence type="ECO:0000313" key="6">
    <source>
        <dbReference type="EMBL" id="TWP36681.1"/>
    </source>
</evidence>
<evidence type="ECO:0000256" key="4">
    <source>
        <dbReference type="ARBA" id="ARBA00022833"/>
    </source>
</evidence>
<evidence type="ECO:0000256" key="3">
    <source>
        <dbReference type="ARBA" id="ARBA00022801"/>
    </source>
</evidence>
<dbReference type="SMART" id="SM00849">
    <property type="entry name" value="Lactamase_B"/>
    <property type="match status" value="1"/>
</dbReference>
<comment type="caution">
    <text evidence="6">The sequence shown here is derived from an EMBL/GenBank/DDBJ whole genome shotgun (WGS) entry which is preliminary data.</text>
</comment>
<dbReference type="RefSeq" id="WP_146316522.1">
    <property type="nucleotide sequence ID" value="NZ_VCQV01000010.1"/>
</dbReference>
<dbReference type="OrthoDB" id="2971563at2"/>
<protein>
    <submittedName>
        <fullName evidence="6">MBL fold metallo-hydrolase</fullName>
    </submittedName>
</protein>
<proteinExistence type="predicted"/>
<reference evidence="6 7" key="1">
    <citation type="submission" date="2019-05" db="EMBL/GenBank/DDBJ databases">
        <authorList>
            <person name="Lee S.D."/>
        </authorList>
    </citation>
    <scope>NUCLEOTIDE SEQUENCE [LARGE SCALE GENOMIC DNA]</scope>
    <source>
        <strain evidence="6 7">C5-26</strain>
    </source>
</reference>
<dbReference type="Pfam" id="PF00753">
    <property type="entry name" value="Lactamase_B"/>
    <property type="match status" value="1"/>
</dbReference>
<dbReference type="SUPFAM" id="SSF56281">
    <property type="entry name" value="Metallo-hydrolase/oxidoreductase"/>
    <property type="match status" value="1"/>
</dbReference>
<gene>
    <name evidence="6" type="ORF">FGL98_09515</name>
</gene>
<comment type="cofactor">
    <cofactor evidence="1">
        <name>Zn(2+)</name>
        <dbReference type="ChEBI" id="CHEBI:29105"/>
    </cofactor>
</comment>
<dbReference type="InterPro" id="IPR051453">
    <property type="entry name" value="MBL_Glyoxalase_II"/>
</dbReference>
<sequence>MLVASFPAVALGTNCYVLATKAGGECVVVDPGIEVDDQLHQVLTELSLTPTAVLLTHGHVDHVYSAARVGQDVPVYIHADDRYRLTDPMADLPAGMVAAFEQQLGRPTRWSEPATVVGLVDGQRLELAGLSIDVHHAPGHTQGSILLQLADVPEGTDAEVACTVLTGDVLFAGTIGRTDLSGGDHATMLRTLRDVVLALPDDALVLPGHGPATTMVRERATNPFLQTF</sequence>
<evidence type="ECO:0000256" key="1">
    <source>
        <dbReference type="ARBA" id="ARBA00001947"/>
    </source>
</evidence>